<dbReference type="InParanoid" id="A0A0U5JFJ9"/>
<dbReference type="SUPFAM" id="SSF53597">
    <property type="entry name" value="Dihydrofolate reductase-like"/>
    <property type="match status" value="1"/>
</dbReference>
<evidence type="ECO:0000313" key="3">
    <source>
        <dbReference type="Proteomes" id="UP000069902"/>
    </source>
</evidence>
<organism evidence="2 3">
    <name type="scientific">Candidatus Protochlamydia naegleriophila</name>
    <dbReference type="NCBI Taxonomy" id="389348"/>
    <lineage>
        <taxon>Bacteria</taxon>
        <taxon>Pseudomonadati</taxon>
        <taxon>Chlamydiota</taxon>
        <taxon>Chlamydiia</taxon>
        <taxon>Parachlamydiales</taxon>
        <taxon>Parachlamydiaceae</taxon>
        <taxon>Candidatus Protochlamydia</taxon>
    </lineage>
</organism>
<dbReference type="PATRIC" id="fig|389348.3.peg.1170"/>
<reference evidence="3" key="1">
    <citation type="submission" date="2015-09" db="EMBL/GenBank/DDBJ databases">
        <authorList>
            <person name="Bertelli C."/>
        </authorList>
    </citation>
    <scope>NUCLEOTIDE SEQUENCE [LARGE SCALE GENOMIC DNA]</scope>
    <source>
        <strain evidence="3">KNic</strain>
    </source>
</reference>
<dbReference type="InterPro" id="IPR050765">
    <property type="entry name" value="Riboflavin_Biosynth_HTPR"/>
</dbReference>
<dbReference type="GO" id="GO:0008703">
    <property type="term" value="F:5-amino-6-(5-phosphoribosylamino)uracil reductase activity"/>
    <property type="evidence" value="ECO:0007669"/>
    <property type="project" value="InterPro"/>
</dbReference>
<dbReference type="STRING" id="389348.PNK_1060"/>
<accession>A0A0U5JFJ9</accession>
<name>A0A0U5JFJ9_9BACT</name>
<proteinExistence type="predicted"/>
<dbReference type="KEGG" id="pnl:PNK_1060"/>
<dbReference type="Pfam" id="PF01872">
    <property type="entry name" value="RibD_C"/>
    <property type="match status" value="1"/>
</dbReference>
<dbReference type="EMBL" id="LN879502">
    <property type="protein sequence ID" value="CUI16677.1"/>
    <property type="molecule type" value="Genomic_DNA"/>
</dbReference>
<protein>
    <submittedName>
        <fullName evidence="2">RibD C-terminal domain-containing protein</fullName>
    </submittedName>
</protein>
<evidence type="ECO:0000259" key="1">
    <source>
        <dbReference type="Pfam" id="PF01872"/>
    </source>
</evidence>
<dbReference type="RefSeq" id="WP_059060744.1">
    <property type="nucleotide sequence ID" value="NZ_LN879502.1"/>
</dbReference>
<dbReference type="PANTHER" id="PTHR38011:SF11">
    <property type="entry name" value="2,5-DIAMINO-6-RIBOSYLAMINO-4(3H)-PYRIMIDINONE 5'-PHOSPHATE REDUCTASE"/>
    <property type="match status" value="1"/>
</dbReference>
<gene>
    <name evidence="2" type="ORF">PNK_1060</name>
</gene>
<evidence type="ECO:0000313" key="2">
    <source>
        <dbReference type="EMBL" id="CUI16677.1"/>
    </source>
</evidence>
<dbReference type="Gene3D" id="3.40.430.10">
    <property type="entry name" value="Dihydrofolate Reductase, subunit A"/>
    <property type="match status" value="1"/>
</dbReference>
<dbReference type="InterPro" id="IPR024072">
    <property type="entry name" value="DHFR-like_dom_sf"/>
</dbReference>
<dbReference type="PANTHER" id="PTHR38011">
    <property type="entry name" value="DIHYDROFOLATE REDUCTASE FAMILY PROTEIN (AFU_ORTHOLOGUE AFUA_8G06820)"/>
    <property type="match status" value="1"/>
</dbReference>
<sequence>MNQQERPKVSVYIAASIDGYIAREGGEVDWLEQVHIGNEDYGYALFFASIDVLILGRKTYEFVANLNEWLYQGKRVIVMSRTLQNVCECAELFQGEPLELLQQLSKEGVKHCWVDGGVTITEFLRQGLVDQLIVSMIPTLLGSGIPLFNRVGKEIPCCLIASKSYPSGLVQLEYEVGKQG</sequence>
<keyword evidence="3" id="KW-1185">Reference proteome</keyword>
<dbReference type="AlphaFoldDB" id="A0A0U5JFJ9"/>
<feature type="domain" description="Bacterial bifunctional deaminase-reductase C-terminal" evidence="1">
    <location>
        <begin position="7"/>
        <end position="164"/>
    </location>
</feature>
<dbReference type="InterPro" id="IPR002734">
    <property type="entry name" value="RibDG_C"/>
</dbReference>
<dbReference type="Proteomes" id="UP000069902">
    <property type="component" value="Chromosome cPNK"/>
</dbReference>
<dbReference type="GO" id="GO:0009231">
    <property type="term" value="P:riboflavin biosynthetic process"/>
    <property type="evidence" value="ECO:0007669"/>
    <property type="project" value="InterPro"/>
</dbReference>